<sequence>MTTKTQKVAPIPRGFRSLTPHVLVADVSAAAALYQRAFGAVEVAVETAPGADRVAFAHLRIGNSALTLGQGDMPDPGQIGLHHYVEDFEAAWDSAVKAGFIVMQPPHETYWGDRMGILIDPMGVRWSLAQRVARVTPQERAARALEAAGFPADPAPLNEPVIPSDEPIAAERG</sequence>
<name>A0A3A8ARY0_9RHOB</name>
<dbReference type="Proteomes" id="UP000281128">
    <property type="component" value="Unassembled WGS sequence"/>
</dbReference>
<dbReference type="Gene3D" id="3.30.720.110">
    <property type="match status" value="1"/>
</dbReference>
<organism evidence="3 4">
    <name type="scientific">Roseovarius spongiae</name>
    <dbReference type="NCBI Taxonomy" id="2320272"/>
    <lineage>
        <taxon>Bacteria</taxon>
        <taxon>Pseudomonadati</taxon>
        <taxon>Pseudomonadota</taxon>
        <taxon>Alphaproteobacteria</taxon>
        <taxon>Rhodobacterales</taxon>
        <taxon>Roseobacteraceae</taxon>
        <taxon>Roseovarius</taxon>
    </lineage>
</organism>
<dbReference type="Gene3D" id="3.30.720.120">
    <property type="match status" value="1"/>
</dbReference>
<evidence type="ECO:0000313" key="4">
    <source>
        <dbReference type="Proteomes" id="UP000281128"/>
    </source>
</evidence>
<accession>A0A3A8ARY0</accession>
<feature type="region of interest" description="Disordered" evidence="1">
    <location>
        <begin position="148"/>
        <end position="173"/>
    </location>
</feature>
<keyword evidence="4" id="KW-1185">Reference proteome</keyword>
<dbReference type="OrthoDB" id="9795306at2"/>
<gene>
    <name evidence="3" type="ORF">D6850_17250</name>
</gene>
<feature type="domain" description="VOC" evidence="2">
    <location>
        <begin position="14"/>
        <end position="131"/>
    </location>
</feature>
<dbReference type="InterPro" id="IPR004360">
    <property type="entry name" value="Glyas_Fos-R_dOase_dom"/>
</dbReference>
<dbReference type="InterPro" id="IPR029068">
    <property type="entry name" value="Glyas_Bleomycin-R_OHBP_Dase"/>
</dbReference>
<dbReference type="AlphaFoldDB" id="A0A3A8ARY0"/>
<evidence type="ECO:0000256" key="1">
    <source>
        <dbReference type="SAM" id="MobiDB-lite"/>
    </source>
</evidence>
<comment type="caution">
    <text evidence="3">The sequence shown here is derived from an EMBL/GenBank/DDBJ whole genome shotgun (WGS) entry which is preliminary data.</text>
</comment>
<dbReference type="PROSITE" id="PS51819">
    <property type="entry name" value="VOC"/>
    <property type="match status" value="1"/>
</dbReference>
<dbReference type="InterPro" id="IPR037523">
    <property type="entry name" value="VOC_core"/>
</dbReference>
<evidence type="ECO:0000259" key="2">
    <source>
        <dbReference type="PROSITE" id="PS51819"/>
    </source>
</evidence>
<dbReference type="PANTHER" id="PTHR34109">
    <property type="entry name" value="BNAUNNG04460D PROTEIN-RELATED"/>
    <property type="match status" value="1"/>
</dbReference>
<reference evidence="3 4" key="1">
    <citation type="submission" date="2018-09" db="EMBL/GenBank/DDBJ databases">
        <title>Roseovarius spongiae sp. nov., isolated from a marine sponge.</title>
        <authorList>
            <person name="Zhuang L."/>
            <person name="Luo L."/>
        </authorList>
    </citation>
    <scope>NUCLEOTIDE SEQUENCE [LARGE SCALE GENOMIC DNA]</scope>
    <source>
        <strain evidence="3 4">HN-E21</strain>
    </source>
</reference>
<proteinExistence type="predicted"/>
<protein>
    <submittedName>
        <fullName evidence="3">VOC family protein</fullName>
    </submittedName>
</protein>
<dbReference type="PANTHER" id="PTHR34109:SF1">
    <property type="entry name" value="VOC DOMAIN-CONTAINING PROTEIN"/>
    <property type="match status" value="1"/>
</dbReference>
<dbReference type="RefSeq" id="WP_121168857.1">
    <property type="nucleotide sequence ID" value="NZ_RAPE01000006.1"/>
</dbReference>
<dbReference type="SUPFAM" id="SSF54593">
    <property type="entry name" value="Glyoxalase/Bleomycin resistance protein/Dihydroxybiphenyl dioxygenase"/>
    <property type="match status" value="1"/>
</dbReference>
<dbReference type="EMBL" id="RAPE01000006">
    <property type="protein sequence ID" value="RKF12705.1"/>
    <property type="molecule type" value="Genomic_DNA"/>
</dbReference>
<evidence type="ECO:0000313" key="3">
    <source>
        <dbReference type="EMBL" id="RKF12705.1"/>
    </source>
</evidence>
<dbReference type="Pfam" id="PF00903">
    <property type="entry name" value="Glyoxalase"/>
    <property type="match status" value="1"/>
</dbReference>